<reference evidence="2" key="1">
    <citation type="submission" date="2015-04" db="UniProtKB">
        <authorList>
            <consortium name="EnsemblPlants"/>
        </authorList>
    </citation>
    <scope>IDENTIFICATION</scope>
</reference>
<dbReference type="AlphaFoldDB" id="A0A0E0JWP7"/>
<proteinExistence type="predicted"/>
<keyword evidence="3" id="KW-1185">Reference proteome</keyword>
<feature type="compositionally biased region" description="Polar residues" evidence="1">
    <location>
        <begin position="64"/>
        <end position="73"/>
    </location>
</feature>
<reference evidence="2" key="2">
    <citation type="submission" date="2018-05" db="EMBL/GenBank/DDBJ databases">
        <title>OpunRS2 (Oryza punctata Reference Sequence Version 2).</title>
        <authorList>
            <person name="Zhang J."/>
            <person name="Kudrna D."/>
            <person name="Lee S."/>
            <person name="Talag J."/>
            <person name="Welchert J."/>
            <person name="Wing R.A."/>
        </authorList>
    </citation>
    <scope>NUCLEOTIDE SEQUENCE [LARGE SCALE GENOMIC DNA]</scope>
</reference>
<feature type="region of interest" description="Disordered" evidence="1">
    <location>
        <begin position="1"/>
        <end position="20"/>
    </location>
</feature>
<dbReference type="Proteomes" id="UP000026962">
    <property type="component" value="Chromosome 2"/>
</dbReference>
<feature type="region of interest" description="Disordered" evidence="1">
    <location>
        <begin position="55"/>
        <end position="84"/>
    </location>
</feature>
<evidence type="ECO:0000313" key="3">
    <source>
        <dbReference type="Proteomes" id="UP000026962"/>
    </source>
</evidence>
<organism evidence="2">
    <name type="scientific">Oryza punctata</name>
    <name type="common">Red rice</name>
    <dbReference type="NCBI Taxonomy" id="4537"/>
    <lineage>
        <taxon>Eukaryota</taxon>
        <taxon>Viridiplantae</taxon>
        <taxon>Streptophyta</taxon>
        <taxon>Embryophyta</taxon>
        <taxon>Tracheophyta</taxon>
        <taxon>Spermatophyta</taxon>
        <taxon>Magnoliopsida</taxon>
        <taxon>Liliopsida</taxon>
        <taxon>Poales</taxon>
        <taxon>Poaceae</taxon>
        <taxon>BOP clade</taxon>
        <taxon>Oryzoideae</taxon>
        <taxon>Oryzeae</taxon>
        <taxon>Oryzinae</taxon>
        <taxon>Oryza</taxon>
    </lineage>
</organism>
<feature type="compositionally biased region" description="Basic and acidic residues" evidence="1">
    <location>
        <begin position="75"/>
        <end position="84"/>
    </location>
</feature>
<accession>A0A0E0JWP7</accession>
<protein>
    <submittedName>
        <fullName evidence="2">Uncharacterized protein</fullName>
    </submittedName>
</protein>
<sequence length="84" mass="9740">MEESKLSLVGGNNGGSEPLLSRVAVMDKPTNKLRIQKLQNNRVRVARKFFESPSKTHYDWPLTSYRTPTNPDNWPSERDTKPYY</sequence>
<dbReference type="HOGENOM" id="CLU_2531362_0_0_1"/>
<evidence type="ECO:0000313" key="2">
    <source>
        <dbReference type="EnsemblPlants" id="OPUNC02G06160.1"/>
    </source>
</evidence>
<evidence type="ECO:0000256" key="1">
    <source>
        <dbReference type="SAM" id="MobiDB-lite"/>
    </source>
</evidence>
<dbReference type="Gramene" id="OPUNC02G06160.1">
    <property type="protein sequence ID" value="OPUNC02G06160.1"/>
    <property type="gene ID" value="OPUNC02G06160"/>
</dbReference>
<dbReference type="EnsemblPlants" id="OPUNC02G06160.1">
    <property type="protein sequence ID" value="OPUNC02G06160.1"/>
    <property type="gene ID" value="OPUNC02G06160"/>
</dbReference>
<name>A0A0E0JWP7_ORYPU</name>